<feature type="transmembrane region" description="Helical" evidence="2">
    <location>
        <begin position="107"/>
        <end position="126"/>
    </location>
</feature>
<sequence length="286" mass="32203">MMLLIARKWRSRKTVLYLFAAEFPFTVAALALFAIAQPNTYRTRLWADGYSNGFNSSPTEILYSYANHRPISPPIVWSQFITDYNVVISVLSMFIMLVKPVLFFMRAFIPIFSSLVHILLVVLYAYSAYGQSAPDMTDKTHPQKGAPWYITKSCDVASDKKNIGYCEQAKASFAVTLCLLILFAITLGVSLHSCVPTKAEKLARTADVEETEIPEYSPETARLDEQEWEKMRSQAEWNYSRAPGISNVLNPVTPRTVAFQTLEGSSSTTFSDTLPFRERYGGPDGR</sequence>
<feature type="transmembrane region" description="Helical" evidence="2">
    <location>
        <begin position="15"/>
        <end position="36"/>
    </location>
</feature>
<gene>
    <name evidence="3" type="ORF">QM012_008868</name>
</gene>
<keyword evidence="4" id="KW-1185">Reference proteome</keyword>
<evidence type="ECO:0000256" key="2">
    <source>
        <dbReference type="SAM" id="Phobius"/>
    </source>
</evidence>
<protein>
    <submittedName>
        <fullName evidence="3">Uncharacterized protein</fullName>
    </submittedName>
</protein>
<name>A0ABR0THV2_AURPU</name>
<feature type="transmembrane region" description="Helical" evidence="2">
    <location>
        <begin position="75"/>
        <end position="95"/>
    </location>
</feature>
<comment type="caution">
    <text evidence="3">The sequence shown here is derived from an EMBL/GenBank/DDBJ whole genome shotgun (WGS) entry which is preliminary data.</text>
</comment>
<dbReference type="Proteomes" id="UP001341245">
    <property type="component" value="Unassembled WGS sequence"/>
</dbReference>
<evidence type="ECO:0000313" key="4">
    <source>
        <dbReference type="Proteomes" id="UP001341245"/>
    </source>
</evidence>
<evidence type="ECO:0000313" key="3">
    <source>
        <dbReference type="EMBL" id="KAK6004018.1"/>
    </source>
</evidence>
<proteinExistence type="predicted"/>
<accession>A0ABR0THV2</accession>
<keyword evidence="2" id="KW-0812">Transmembrane</keyword>
<organism evidence="3 4">
    <name type="scientific">Aureobasidium pullulans</name>
    <name type="common">Black yeast</name>
    <name type="synonym">Pullularia pullulans</name>
    <dbReference type="NCBI Taxonomy" id="5580"/>
    <lineage>
        <taxon>Eukaryota</taxon>
        <taxon>Fungi</taxon>
        <taxon>Dikarya</taxon>
        <taxon>Ascomycota</taxon>
        <taxon>Pezizomycotina</taxon>
        <taxon>Dothideomycetes</taxon>
        <taxon>Dothideomycetidae</taxon>
        <taxon>Dothideales</taxon>
        <taxon>Saccotheciaceae</taxon>
        <taxon>Aureobasidium</taxon>
    </lineage>
</organism>
<keyword evidence="2" id="KW-0472">Membrane</keyword>
<dbReference type="EMBL" id="JASGXD010000008">
    <property type="protein sequence ID" value="KAK6004018.1"/>
    <property type="molecule type" value="Genomic_DNA"/>
</dbReference>
<keyword evidence="2" id="KW-1133">Transmembrane helix</keyword>
<feature type="transmembrane region" description="Helical" evidence="2">
    <location>
        <begin position="171"/>
        <end position="191"/>
    </location>
</feature>
<feature type="compositionally biased region" description="Basic and acidic residues" evidence="1">
    <location>
        <begin position="275"/>
        <end position="286"/>
    </location>
</feature>
<evidence type="ECO:0000256" key="1">
    <source>
        <dbReference type="SAM" id="MobiDB-lite"/>
    </source>
</evidence>
<reference evidence="3 4" key="1">
    <citation type="submission" date="2023-11" db="EMBL/GenBank/DDBJ databases">
        <title>Draft genome sequence and annotation of the polyextremotolerant black yeast-like fungus Aureobasidium pullulans NRRL 62042.</title>
        <authorList>
            <person name="Dielentheis-Frenken M.R.E."/>
            <person name="Wibberg D."/>
            <person name="Blank L.M."/>
            <person name="Tiso T."/>
        </authorList>
    </citation>
    <scope>NUCLEOTIDE SEQUENCE [LARGE SCALE GENOMIC DNA]</scope>
    <source>
        <strain evidence="3 4">NRRL 62042</strain>
    </source>
</reference>
<feature type="region of interest" description="Disordered" evidence="1">
    <location>
        <begin position="264"/>
        <end position="286"/>
    </location>
</feature>